<dbReference type="InterPro" id="IPR001387">
    <property type="entry name" value="Cro/C1-type_HTH"/>
</dbReference>
<dbReference type="AlphaFoldDB" id="A0A919B501"/>
<evidence type="ECO:0000259" key="5">
    <source>
        <dbReference type="PROSITE" id="PS50943"/>
    </source>
</evidence>
<evidence type="ECO:0000313" key="6">
    <source>
        <dbReference type="EMBL" id="GHF55581.1"/>
    </source>
</evidence>
<comment type="caution">
    <text evidence="6">The sequence shown here is derived from an EMBL/GenBank/DDBJ whole genome shotgun (WGS) entry which is preliminary data.</text>
</comment>
<name>A0A919B501_9ACTN</name>
<dbReference type="GO" id="GO:0003677">
    <property type="term" value="F:DNA binding"/>
    <property type="evidence" value="ECO:0007669"/>
    <property type="project" value="UniProtKB-KW"/>
</dbReference>
<feature type="region of interest" description="Disordered" evidence="4">
    <location>
        <begin position="430"/>
        <end position="492"/>
    </location>
</feature>
<feature type="compositionally biased region" description="Low complexity" evidence="4">
    <location>
        <begin position="441"/>
        <end position="476"/>
    </location>
</feature>
<keyword evidence="7" id="KW-1185">Reference proteome</keyword>
<feature type="compositionally biased region" description="Low complexity" evidence="4">
    <location>
        <begin position="193"/>
        <end position="203"/>
    </location>
</feature>
<feature type="compositionally biased region" description="Low complexity" evidence="4">
    <location>
        <begin position="244"/>
        <end position="318"/>
    </location>
</feature>
<dbReference type="NCBIfam" id="NF047542">
    <property type="entry name" value="telomere_Tap"/>
    <property type="match status" value="1"/>
</dbReference>
<feature type="compositionally biased region" description="Low complexity" evidence="4">
    <location>
        <begin position="144"/>
        <end position="157"/>
    </location>
</feature>
<reference evidence="6" key="1">
    <citation type="journal article" date="2014" name="Int. J. Syst. Evol. Microbiol.">
        <title>Complete genome sequence of Corynebacterium casei LMG S-19264T (=DSM 44701T), isolated from a smear-ripened cheese.</title>
        <authorList>
            <consortium name="US DOE Joint Genome Institute (JGI-PGF)"/>
            <person name="Walter F."/>
            <person name="Albersmeier A."/>
            <person name="Kalinowski J."/>
            <person name="Ruckert C."/>
        </authorList>
    </citation>
    <scope>NUCLEOTIDE SEQUENCE</scope>
    <source>
        <strain evidence="6">JCM 4059</strain>
    </source>
</reference>
<proteinExistence type="predicted"/>
<keyword evidence="3" id="KW-0804">Transcription</keyword>
<evidence type="ECO:0000256" key="2">
    <source>
        <dbReference type="ARBA" id="ARBA00023125"/>
    </source>
</evidence>
<dbReference type="Pfam" id="PF01381">
    <property type="entry name" value="HTH_3"/>
    <property type="match status" value="1"/>
</dbReference>
<sequence length="1047" mass="106853">MSERIDAIDAINALIASRPALPPPPERERLRRAHGLTRDEVANALGVRRPTLVNWETGKTTPRPPQRDAYAHLLAELAKLYPAPTPAAPAQSGAAAAHDRGRAPHGPADEPSSAGGLAAVPGERSPAASALGPADESAPALGESSSAGTTTTRAATSDVGSEVPAPAGQDEEAAATRGEPAPAGTTAVTARSPQPTTAAAGAPAPEPVGDMVAEDETPAPDTAALAAPTRMPADAAASTGPSQATAPGTVAAPAPGPVDTPAGSAPVGGTAANAAAAASAPRVPAVSSAAPVEGSGEPSPAAAPGTASVAAATVSATGHPTRADGATSVPGDTSTVPPPAATRASAGPESPAEAGQPASVVPGPAAATPTSAPGAVPQPIPAVPTPAAATKIAASSAVPQSSSAGDEGPAEAGQPASAVLTQAAVASVSAPRAVPRPAPAGPAEAGQPAPATPARTTGRAPGRAARRGGATAGAPGRPVPRDDAESVDAPDYPHGPLAVLDGDGQAYCVGGLVLECPARTVAAVVEWALGEARLGAGRLHRYGKDADPLVVLTAGAAERLGLPAELEDRRGLRLPDGHKVVKQLAKSKWQLTRRGFGPWARVFRPAAGNRRQCVQLAVLPWGALDARAWGDADRLPPAELAALLGDYATRVITPCGSTAVTGLELMTALRPPTRAVRDERTGAWVPGPNPGSLTEPVECAPPEAPDGHPLVTALYPPYHQRTPDQVLLEEAYQWARPLTDDECTRRYVVGIDVNMAFAAAANRLTVGLSAPVHVKAPAFDKSLPGSWLVDLSGVDLDPRLPSPFTPTGERPQGPAWYATPTVAYAAELGHDVRPLEAYVRYEHGPYLDPWYARLRDAYLATMARLGVTPGMGEEEFLAAMAVHRQQDPVQAAVLTAVKATVKGGIGKLRERPRGAWRPGEPWPALQRPTWRPDIRAAVIATARVNMHRKMLKLAREADLYPVAVLSDCAVYPSHGPGPLDFLPRTPDGRPLPGGFRLGVSPGMVKHEGTQTVLWAEGLIEQYGIEGVNIARYIKSGDVTGAVHDDGE</sequence>
<organism evidence="6 7">
    <name type="scientific">Streptomyces mashuensis</name>
    <dbReference type="NCBI Taxonomy" id="33904"/>
    <lineage>
        <taxon>Bacteria</taxon>
        <taxon>Bacillati</taxon>
        <taxon>Actinomycetota</taxon>
        <taxon>Actinomycetes</taxon>
        <taxon>Kitasatosporales</taxon>
        <taxon>Streptomycetaceae</taxon>
        <taxon>Streptomyces</taxon>
    </lineage>
</organism>
<dbReference type="InterPro" id="IPR010982">
    <property type="entry name" value="Lambda_DNA-bd_dom_sf"/>
</dbReference>
<keyword evidence="1" id="KW-0805">Transcription regulation</keyword>
<evidence type="ECO:0000256" key="3">
    <source>
        <dbReference type="ARBA" id="ARBA00023163"/>
    </source>
</evidence>
<dbReference type="PANTHER" id="PTHR36511:SF3">
    <property type="entry name" value="ANTITOXIN HIGA-2"/>
    <property type="match status" value="1"/>
</dbReference>
<dbReference type="Proteomes" id="UP000638313">
    <property type="component" value="Unassembled WGS sequence"/>
</dbReference>
<dbReference type="SUPFAM" id="SSF47413">
    <property type="entry name" value="lambda repressor-like DNA-binding domains"/>
    <property type="match status" value="1"/>
</dbReference>
<dbReference type="SMART" id="SM00530">
    <property type="entry name" value="HTH_XRE"/>
    <property type="match status" value="1"/>
</dbReference>
<feature type="region of interest" description="Disordered" evidence="4">
    <location>
        <begin position="18"/>
        <end position="43"/>
    </location>
</feature>
<feature type="domain" description="HTH cro/C1-type" evidence="5">
    <location>
        <begin position="29"/>
        <end position="80"/>
    </location>
</feature>
<dbReference type="PROSITE" id="PS50943">
    <property type="entry name" value="HTH_CROC1"/>
    <property type="match status" value="1"/>
</dbReference>
<feature type="region of interest" description="Disordered" evidence="4">
    <location>
        <begin position="82"/>
        <end position="418"/>
    </location>
</feature>
<keyword evidence="2" id="KW-0238">DNA-binding</keyword>
<evidence type="ECO:0000256" key="4">
    <source>
        <dbReference type="SAM" id="MobiDB-lite"/>
    </source>
</evidence>
<gene>
    <name evidence="6" type="ORF">GCM10010218_41400</name>
</gene>
<dbReference type="InterPro" id="IPR052359">
    <property type="entry name" value="HTH-type_reg/antitoxin"/>
</dbReference>
<feature type="compositionally biased region" description="Low complexity" evidence="4">
    <location>
        <begin position="219"/>
        <end position="237"/>
    </location>
</feature>
<feature type="compositionally biased region" description="Low complexity" evidence="4">
    <location>
        <begin position="357"/>
        <end position="375"/>
    </location>
</feature>
<dbReference type="CDD" id="cd00093">
    <property type="entry name" value="HTH_XRE"/>
    <property type="match status" value="1"/>
</dbReference>
<evidence type="ECO:0000256" key="1">
    <source>
        <dbReference type="ARBA" id="ARBA00023015"/>
    </source>
</evidence>
<feature type="compositionally biased region" description="Low complexity" evidence="4">
    <location>
        <begin position="385"/>
        <end position="404"/>
    </location>
</feature>
<reference evidence="6" key="2">
    <citation type="submission" date="2020-09" db="EMBL/GenBank/DDBJ databases">
        <authorList>
            <person name="Sun Q."/>
            <person name="Ohkuma M."/>
        </authorList>
    </citation>
    <scope>NUCLEOTIDE SEQUENCE</scope>
    <source>
        <strain evidence="6">JCM 4059</strain>
    </source>
</reference>
<dbReference type="Gene3D" id="1.10.260.40">
    <property type="entry name" value="lambda repressor-like DNA-binding domains"/>
    <property type="match status" value="1"/>
</dbReference>
<accession>A0A919B501</accession>
<protein>
    <recommendedName>
        <fullName evidence="5">HTH cro/C1-type domain-containing protein</fullName>
    </recommendedName>
</protein>
<dbReference type="PANTHER" id="PTHR36511">
    <property type="entry name" value="MERR FAMILY BACTERIAL REGULATORY PROTEIN"/>
    <property type="match status" value="1"/>
</dbReference>
<feature type="compositionally biased region" description="Low complexity" evidence="4">
    <location>
        <begin position="82"/>
        <end position="96"/>
    </location>
</feature>
<dbReference type="EMBL" id="BNBD01000008">
    <property type="protein sequence ID" value="GHF55581.1"/>
    <property type="molecule type" value="Genomic_DNA"/>
</dbReference>
<evidence type="ECO:0000313" key="7">
    <source>
        <dbReference type="Proteomes" id="UP000638313"/>
    </source>
</evidence>